<dbReference type="STRING" id="1234409.C683_0017"/>
<protein>
    <recommendedName>
        <fullName evidence="12 13">Holliday junction resolvase RecU</fullName>
        <ecNumber evidence="13 14">3.1.21.10</ecNumber>
    </recommendedName>
    <alternativeName>
        <fullName evidence="13">Recombination protein U homolog</fullName>
    </alternativeName>
</protein>
<dbReference type="GO" id="GO:0005737">
    <property type="term" value="C:cytoplasm"/>
    <property type="evidence" value="ECO:0007669"/>
    <property type="project" value="UniProtKB-SubCell"/>
</dbReference>
<dbReference type="Pfam" id="PF03838">
    <property type="entry name" value="RecU"/>
    <property type="match status" value="1"/>
</dbReference>
<dbReference type="NCBIfam" id="TIGR00648">
    <property type="entry name" value="recU"/>
    <property type="match status" value="1"/>
</dbReference>
<dbReference type="Gene3D" id="3.40.1350.10">
    <property type="match status" value="1"/>
</dbReference>
<dbReference type="GO" id="GO:0007059">
    <property type="term" value="P:chromosome segregation"/>
    <property type="evidence" value="ECO:0007669"/>
    <property type="project" value="UniProtKB-UniRule"/>
</dbReference>
<dbReference type="eggNOG" id="COG3331">
    <property type="taxonomic scope" value="Bacteria"/>
</dbReference>
<sequence length="194" mass="22870">MRYPSGITQPKRESTVKKQTIHYGRRGMRFEEMINQSNEYYLQHQLAVVHKKPTPIRLVKVDYPKRSAAKITEAYFTEASTTDYNGVYQGRYIDFEAKATKNKTNFPLKNFHEHQIQHMRACTKQGGICFVLLWFSEWKRCFLLDFEILDEFWQNQKNGRKSIPFSVIEEKGRECTIGGIPYVDYLAQINIKEA</sequence>
<dbReference type="GO" id="GO:0008821">
    <property type="term" value="F:crossover junction DNA endonuclease activity"/>
    <property type="evidence" value="ECO:0007669"/>
    <property type="project" value="UniProtKB-EC"/>
</dbReference>
<dbReference type="InterPro" id="IPR004612">
    <property type="entry name" value="Resolv_RecU"/>
</dbReference>
<keyword evidence="16" id="KW-1185">Reference proteome</keyword>
<evidence type="ECO:0000256" key="4">
    <source>
        <dbReference type="ARBA" id="ARBA00022723"/>
    </source>
</evidence>
<evidence type="ECO:0000256" key="3">
    <source>
        <dbReference type="ARBA" id="ARBA00022722"/>
    </source>
</evidence>
<evidence type="ECO:0000256" key="6">
    <source>
        <dbReference type="ARBA" id="ARBA00022763"/>
    </source>
</evidence>
<feature type="binding site" evidence="13">
    <location>
        <position position="83"/>
    </location>
    <ligand>
        <name>Mg(2+)</name>
        <dbReference type="ChEBI" id="CHEBI:18420"/>
    </ligand>
</feature>
<evidence type="ECO:0000256" key="14">
    <source>
        <dbReference type="NCBIfam" id="TIGR00648"/>
    </source>
</evidence>
<gene>
    <name evidence="13" type="primary">recU</name>
    <name evidence="15" type="ORF">C683_0017</name>
</gene>
<keyword evidence="3 13" id="KW-0540">Nuclease</keyword>
<dbReference type="NCBIfam" id="NF002584">
    <property type="entry name" value="PRK02234.1-5"/>
    <property type="match status" value="1"/>
</dbReference>
<dbReference type="InterPro" id="IPR011856">
    <property type="entry name" value="tRNA_endonuc-like_dom_sf"/>
</dbReference>
<dbReference type="HAMAP" id="MF_00130">
    <property type="entry name" value="RecU"/>
    <property type="match status" value="1"/>
</dbReference>
<keyword evidence="7 13" id="KW-0378">Hydrolase</keyword>
<feature type="binding site" evidence="13">
    <location>
        <position position="81"/>
    </location>
    <ligand>
        <name>Mg(2+)</name>
        <dbReference type="ChEBI" id="CHEBI:18420"/>
    </ligand>
</feature>
<feature type="binding site" evidence="13">
    <location>
        <position position="115"/>
    </location>
    <ligand>
        <name>Mg(2+)</name>
        <dbReference type="ChEBI" id="CHEBI:18420"/>
    </ligand>
</feature>
<evidence type="ECO:0000256" key="13">
    <source>
        <dbReference type="HAMAP-Rule" id="MF_00130"/>
    </source>
</evidence>
<dbReference type="CDD" id="cd22354">
    <property type="entry name" value="RecU-like"/>
    <property type="match status" value="1"/>
</dbReference>
<dbReference type="EC" id="3.1.21.10" evidence="13 14"/>
<dbReference type="InterPro" id="IPR011335">
    <property type="entry name" value="Restrct_endonuc-II-like"/>
</dbReference>
<dbReference type="AlphaFoldDB" id="K8ZAA4"/>
<dbReference type="GO" id="GO:0000287">
    <property type="term" value="F:magnesium ion binding"/>
    <property type="evidence" value="ECO:0007669"/>
    <property type="project" value="UniProtKB-UniRule"/>
</dbReference>
<comment type="function">
    <text evidence="13">Endonuclease that resolves Holliday junction intermediates in genetic recombination. Cleaves mobile four-strand junctions by introducing symmetrical nicks in paired strands. Promotes annealing of linear ssDNA with homologous dsDNA. Required for DNA repair, homologous recombination and chromosome segregation.</text>
</comment>
<dbReference type="Proteomes" id="UP000016057">
    <property type="component" value="Unassembled WGS sequence"/>
</dbReference>
<evidence type="ECO:0000256" key="8">
    <source>
        <dbReference type="ARBA" id="ARBA00022842"/>
    </source>
</evidence>
<comment type="similarity">
    <text evidence="11 13">Belongs to the RecU family.</text>
</comment>
<proteinExistence type="inferred from homology"/>
<evidence type="ECO:0000313" key="15">
    <source>
        <dbReference type="EMBL" id="EKU27974.1"/>
    </source>
</evidence>
<evidence type="ECO:0000256" key="9">
    <source>
        <dbReference type="ARBA" id="ARBA00023172"/>
    </source>
</evidence>
<evidence type="ECO:0000256" key="5">
    <source>
        <dbReference type="ARBA" id="ARBA00022759"/>
    </source>
</evidence>
<organism evidence="15 16">
    <name type="scientific">Catellicoccus marimammalium M35/04/3</name>
    <dbReference type="NCBI Taxonomy" id="1234409"/>
    <lineage>
        <taxon>Bacteria</taxon>
        <taxon>Bacillati</taxon>
        <taxon>Bacillota</taxon>
        <taxon>Bacilli</taxon>
        <taxon>Lactobacillales</taxon>
        <taxon>Enterococcaceae</taxon>
        <taxon>Catellicoccus</taxon>
    </lineage>
</organism>
<reference evidence="15 16" key="1">
    <citation type="journal article" date="2013" name="Genome Announc.">
        <title>Draft Genome Sequence of Catellicoccus marimammalium, a Novel Species Commonly Found in Gull Feces.</title>
        <authorList>
            <person name="Weigand M.R."/>
            <person name="Ryu H."/>
            <person name="Bozcek L."/>
            <person name="Konstantinidis K.T."/>
            <person name="Santo Domingo J.W."/>
        </authorList>
    </citation>
    <scope>NUCLEOTIDE SEQUENCE [LARGE SCALE GENOMIC DNA]</scope>
    <source>
        <strain evidence="15 16">M35/04/3</strain>
    </source>
</reference>
<evidence type="ECO:0000256" key="11">
    <source>
        <dbReference type="ARBA" id="ARBA00023447"/>
    </source>
</evidence>
<comment type="catalytic activity">
    <reaction evidence="13">
        <text>Endonucleolytic cleavage at a junction such as a reciprocal single-stranded crossover between two homologous DNA duplexes (Holliday junction).</text>
        <dbReference type="EC" id="3.1.21.10"/>
    </reaction>
</comment>
<dbReference type="SUPFAM" id="SSF52980">
    <property type="entry name" value="Restriction endonuclease-like"/>
    <property type="match status" value="1"/>
</dbReference>
<feature type="site" description="Transition state stabilizer" evidence="13">
    <location>
        <position position="98"/>
    </location>
</feature>
<evidence type="ECO:0000256" key="7">
    <source>
        <dbReference type="ARBA" id="ARBA00022801"/>
    </source>
</evidence>
<dbReference type="EMBL" id="AMYT01000002">
    <property type="protein sequence ID" value="EKU27974.1"/>
    <property type="molecule type" value="Genomic_DNA"/>
</dbReference>
<dbReference type="PIRSF" id="PIRSF037785">
    <property type="entry name" value="RecU"/>
    <property type="match status" value="1"/>
</dbReference>
<name>K8ZAA4_9ENTE</name>
<keyword evidence="10 13" id="KW-0234">DNA repair</keyword>
<evidence type="ECO:0000256" key="1">
    <source>
        <dbReference type="ARBA" id="ARBA00004496"/>
    </source>
</evidence>
<evidence type="ECO:0000313" key="16">
    <source>
        <dbReference type="Proteomes" id="UP000016057"/>
    </source>
</evidence>
<accession>K8ZAA4</accession>
<dbReference type="GO" id="GO:0003676">
    <property type="term" value="F:nucleic acid binding"/>
    <property type="evidence" value="ECO:0007669"/>
    <property type="project" value="InterPro"/>
</dbReference>
<keyword evidence="2 13" id="KW-0963">Cytoplasm</keyword>
<evidence type="ECO:0000256" key="10">
    <source>
        <dbReference type="ARBA" id="ARBA00023204"/>
    </source>
</evidence>
<evidence type="ECO:0000256" key="2">
    <source>
        <dbReference type="ARBA" id="ARBA00022490"/>
    </source>
</evidence>
<comment type="cofactor">
    <cofactor evidence="13">
        <name>Mg(2+)</name>
        <dbReference type="ChEBI" id="CHEBI:18420"/>
    </cofactor>
    <text evidence="13">Binds 1 Mg(2+) ion per subunit.</text>
</comment>
<dbReference type="GO" id="GO:0006310">
    <property type="term" value="P:DNA recombination"/>
    <property type="evidence" value="ECO:0007669"/>
    <property type="project" value="UniProtKB-UniRule"/>
</dbReference>
<comment type="caution">
    <text evidence="15">The sequence shown here is derived from an EMBL/GenBank/DDBJ whole genome shotgun (WGS) entry which is preliminary data.</text>
</comment>
<keyword evidence="6 13" id="KW-0227">DNA damage</keyword>
<keyword evidence="8 13" id="KW-0460">Magnesium</keyword>
<evidence type="ECO:0000256" key="12">
    <source>
        <dbReference type="ARBA" id="ARBA00029523"/>
    </source>
</evidence>
<keyword evidence="4 13" id="KW-0479">Metal-binding</keyword>
<keyword evidence="5 13" id="KW-0255">Endonuclease</keyword>
<dbReference type="GO" id="GO:0006281">
    <property type="term" value="P:DNA repair"/>
    <property type="evidence" value="ECO:0007669"/>
    <property type="project" value="UniProtKB-UniRule"/>
</dbReference>
<comment type="subcellular location">
    <subcellularLocation>
        <location evidence="1 13">Cytoplasm</location>
    </subcellularLocation>
</comment>
<dbReference type="OrthoDB" id="9783592at2"/>
<dbReference type="RefSeq" id="WP_009488046.1">
    <property type="nucleotide sequence ID" value="NZ_AMYT01000002.1"/>
</dbReference>
<feature type="binding site" evidence="13">
    <location>
        <position position="96"/>
    </location>
    <ligand>
        <name>Mg(2+)</name>
        <dbReference type="ChEBI" id="CHEBI:18420"/>
    </ligand>
</feature>
<keyword evidence="9 13" id="KW-0233">DNA recombination</keyword>
<dbReference type="PATRIC" id="fig|1234409.3.peg.15"/>